<feature type="compositionally biased region" description="Polar residues" evidence="1">
    <location>
        <begin position="394"/>
        <end position="408"/>
    </location>
</feature>
<feature type="region of interest" description="Disordered" evidence="1">
    <location>
        <begin position="89"/>
        <end position="303"/>
    </location>
</feature>
<feature type="compositionally biased region" description="Pro residues" evidence="1">
    <location>
        <begin position="206"/>
        <end position="222"/>
    </location>
</feature>
<feature type="compositionally biased region" description="Polar residues" evidence="1">
    <location>
        <begin position="8"/>
        <end position="25"/>
    </location>
</feature>
<feature type="compositionally biased region" description="Acidic residues" evidence="1">
    <location>
        <begin position="45"/>
        <end position="76"/>
    </location>
</feature>
<evidence type="ECO:0000313" key="2">
    <source>
        <dbReference type="EMBL" id="ORZ29532.1"/>
    </source>
</evidence>
<feature type="compositionally biased region" description="Low complexity" evidence="1">
    <location>
        <begin position="595"/>
        <end position="608"/>
    </location>
</feature>
<protein>
    <submittedName>
        <fullName evidence="2">Uncharacterized protein</fullName>
    </submittedName>
</protein>
<feature type="compositionally biased region" description="Low complexity" evidence="1">
    <location>
        <begin position="120"/>
        <end position="144"/>
    </location>
</feature>
<feature type="region of interest" description="Disordered" evidence="1">
    <location>
        <begin position="481"/>
        <end position="528"/>
    </location>
</feature>
<dbReference type="Proteomes" id="UP000193411">
    <property type="component" value="Unassembled WGS sequence"/>
</dbReference>
<evidence type="ECO:0000256" key="1">
    <source>
        <dbReference type="SAM" id="MobiDB-lite"/>
    </source>
</evidence>
<dbReference type="AlphaFoldDB" id="A0A1Y2H908"/>
<dbReference type="EMBL" id="MCFL01000161">
    <property type="protein sequence ID" value="ORZ29532.1"/>
    <property type="molecule type" value="Genomic_DNA"/>
</dbReference>
<feature type="compositionally biased region" description="Polar residues" evidence="1">
    <location>
        <begin position="360"/>
        <end position="377"/>
    </location>
</feature>
<comment type="caution">
    <text evidence="2">The sequence shown here is derived from an EMBL/GenBank/DDBJ whole genome shotgun (WGS) entry which is preliminary data.</text>
</comment>
<proteinExistence type="predicted"/>
<sequence length="696" mass="73680">MYPPIPTPSSTNRDNLSSLQASSAVSGRLDSVTKSVAIYPRAPTVDDDETDIETEDDADATVDDDEDDEDDEGLDDDMCVVCDTICTCKPKPSASADLLPLPPPKSARSNGNPKPPLPALPSSSASPPLVPSRPNGSAIASSSRIKSRHVSRVQQALSSPALTRNAPSKKRSALPVKSPPPLRPMAPSTIMSPPAAPRKRIGRPPALSPQPLPSPPRLPAARPPDETESDEEEVIVHVPRPAHQFSSSRFGRAPSLGLSDGTVSSGDSTLSDDDAEFSSEVLGVLSAHPTGPHEPMDEEDAVRANVSTFAGLAAAALALLSSTDSSSGDDGRNSDSDMTVSSGDDSTLDGTDEETLDLSQQSVRQHSSAGVSFSVQGISDAEATEDELERSLKRTANFNGRTDVSITEYQPDGSLPSSTANQREDRDQSFSHAQYPSFVQGVVAGSSPSLYKDGYNQSASQHAVVSRTRKISLKDFGLGFLAPPAKRPREDHLPTTFEAESPPPRKALLTSSHVRTDEPPAKRQRRPTGNLAPIVVNPLTVIANDMATSPFTFKRPDGAPHTPTTPAMLGLDQIVDADLFASSDDDDLMAVPSAGSKSLHSSRRGSLGRSRRISGTATTAARPKPSSQLPSQGTSHHATGSSTALDMSIDLDQWITNPSQNQDYFAFTGDTDSAGLSQDVDPDFMAMDVLFSESRK</sequence>
<evidence type="ECO:0000313" key="3">
    <source>
        <dbReference type="Proteomes" id="UP000193411"/>
    </source>
</evidence>
<feature type="region of interest" description="Disordered" evidence="1">
    <location>
        <begin position="322"/>
        <end position="435"/>
    </location>
</feature>
<accession>A0A1Y2H908</accession>
<gene>
    <name evidence="2" type="ORF">BCR44DRAFT_1449519</name>
</gene>
<feature type="region of interest" description="Disordered" evidence="1">
    <location>
        <begin position="590"/>
        <end position="641"/>
    </location>
</feature>
<feature type="compositionally biased region" description="Polar residues" evidence="1">
    <location>
        <begin position="625"/>
        <end position="641"/>
    </location>
</feature>
<keyword evidence="3" id="KW-1185">Reference proteome</keyword>
<organism evidence="2 3">
    <name type="scientific">Catenaria anguillulae PL171</name>
    <dbReference type="NCBI Taxonomy" id="765915"/>
    <lineage>
        <taxon>Eukaryota</taxon>
        <taxon>Fungi</taxon>
        <taxon>Fungi incertae sedis</taxon>
        <taxon>Blastocladiomycota</taxon>
        <taxon>Blastocladiomycetes</taxon>
        <taxon>Blastocladiales</taxon>
        <taxon>Catenariaceae</taxon>
        <taxon>Catenaria</taxon>
    </lineage>
</organism>
<feature type="region of interest" description="Disordered" evidence="1">
    <location>
        <begin position="1"/>
        <end position="76"/>
    </location>
</feature>
<feature type="compositionally biased region" description="Acidic residues" evidence="1">
    <location>
        <begin position="346"/>
        <end position="356"/>
    </location>
</feature>
<name>A0A1Y2H908_9FUNG</name>
<feature type="compositionally biased region" description="Polar residues" evidence="1">
    <location>
        <begin position="152"/>
        <end position="166"/>
    </location>
</feature>
<reference evidence="2 3" key="1">
    <citation type="submission" date="2016-07" db="EMBL/GenBank/DDBJ databases">
        <title>Pervasive Adenine N6-methylation of Active Genes in Fungi.</title>
        <authorList>
            <consortium name="DOE Joint Genome Institute"/>
            <person name="Mondo S.J."/>
            <person name="Dannebaum R.O."/>
            <person name="Kuo R.C."/>
            <person name="Labutti K."/>
            <person name="Haridas S."/>
            <person name="Kuo A."/>
            <person name="Salamov A."/>
            <person name="Ahrendt S.R."/>
            <person name="Lipzen A."/>
            <person name="Sullivan W."/>
            <person name="Andreopoulos W.B."/>
            <person name="Clum A."/>
            <person name="Lindquist E."/>
            <person name="Daum C."/>
            <person name="Ramamoorthy G.K."/>
            <person name="Gryganskyi A."/>
            <person name="Culley D."/>
            <person name="Magnuson J.K."/>
            <person name="James T.Y."/>
            <person name="O'Malley M.A."/>
            <person name="Stajich J.E."/>
            <person name="Spatafora J.W."/>
            <person name="Visel A."/>
            <person name="Grigoriev I.V."/>
        </authorList>
    </citation>
    <scope>NUCLEOTIDE SEQUENCE [LARGE SCALE GENOMIC DNA]</scope>
    <source>
        <strain evidence="2 3">PL171</strain>
    </source>
</reference>
<dbReference type="OrthoDB" id="436852at2759"/>
<feature type="compositionally biased region" description="Low complexity" evidence="1">
    <location>
        <begin position="90"/>
        <end position="99"/>
    </location>
</feature>